<dbReference type="PANTHER" id="PTHR37507:SF2">
    <property type="entry name" value="SPORULATION PROTEIN YDCC"/>
    <property type="match status" value="1"/>
</dbReference>
<proteinExistence type="predicted"/>
<keyword evidence="1" id="KW-1133">Transmembrane helix</keyword>
<reference evidence="3 4" key="1">
    <citation type="submission" date="2022-06" db="EMBL/GenBank/DDBJ databases">
        <title>Isolation of gut microbiota from human fecal samples.</title>
        <authorList>
            <person name="Pamer E.G."/>
            <person name="Barat B."/>
            <person name="Waligurski E."/>
            <person name="Medina S."/>
            <person name="Paddock L."/>
            <person name="Mostad J."/>
        </authorList>
    </citation>
    <scope>NUCLEOTIDE SEQUENCE [LARGE SCALE GENOMIC DNA]</scope>
    <source>
        <strain evidence="3 4">DFI.7.95</strain>
    </source>
</reference>
<dbReference type="Pfam" id="PF14285">
    <property type="entry name" value="DUF4367"/>
    <property type="match status" value="1"/>
</dbReference>
<gene>
    <name evidence="3" type="ORF">NE686_18835</name>
</gene>
<evidence type="ECO:0000259" key="2">
    <source>
        <dbReference type="Pfam" id="PF14285"/>
    </source>
</evidence>
<comment type="caution">
    <text evidence="3">The sequence shown here is derived from an EMBL/GenBank/DDBJ whole genome shotgun (WGS) entry which is preliminary data.</text>
</comment>
<dbReference type="EMBL" id="JANGAC010000018">
    <property type="protein sequence ID" value="MCQ4925166.1"/>
    <property type="molecule type" value="Genomic_DNA"/>
</dbReference>
<protein>
    <submittedName>
        <fullName evidence="3">DUF4367 domain-containing protein</fullName>
    </submittedName>
</protein>
<accession>A0ABT1SFA1</accession>
<evidence type="ECO:0000313" key="3">
    <source>
        <dbReference type="EMBL" id="MCQ4925166.1"/>
    </source>
</evidence>
<keyword evidence="1" id="KW-0812">Transmembrane</keyword>
<dbReference type="Proteomes" id="UP001524478">
    <property type="component" value="Unassembled WGS sequence"/>
</dbReference>
<feature type="transmembrane region" description="Helical" evidence="1">
    <location>
        <begin position="83"/>
        <end position="100"/>
    </location>
</feature>
<dbReference type="RefSeq" id="WP_256312729.1">
    <property type="nucleotide sequence ID" value="NZ_JANGAC010000018.1"/>
</dbReference>
<keyword evidence="1" id="KW-0472">Membrane</keyword>
<dbReference type="PANTHER" id="PTHR37507">
    <property type="entry name" value="SPORULATION PROTEIN YDCC"/>
    <property type="match status" value="1"/>
</dbReference>
<keyword evidence="4" id="KW-1185">Reference proteome</keyword>
<sequence>MNDRNIQDGCSKEIDDYFKGINGLSSVDSEEYKEVLEITKALASKDFSKNSNKKEVFDRALKNINEYRGENEMKRLKKIKYPITKVASFLLIGILSISMIKTSFAQEVIDKIVKIISLKNIEAVQYEPQKRAYPIPENLEGKIFDKDGNMLEVSSEEFIGSGKIYMTDGGEIARIDIDSGEIMSVKEEETLNKEKYFVVKDVNKLSDYTCFNVILPSYLPEGYEFDRAEFYKGKEGIVKNSKYIEVYFINQNTGKYINMHQRISDEETAYGMATDGKLEEVKVNNENAIMIDEKSIDWEYNGILYSLSERGEIGKSELIKIAESIK</sequence>
<dbReference type="InterPro" id="IPR025377">
    <property type="entry name" value="DUF4367"/>
</dbReference>
<organism evidence="3 4">
    <name type="scientific">Tissierella carlieri</name>
    <dbReference type="NCBI Taxonomy" id="689904"/>
    <lineage>
        <taxon>Bacteria</taxon>
        <taxon>Bacillati</taxon>
        <taxon>Bacillota</taxon>
        <taxon>Tissierellia</taxon>
        <taxon>Tissierellales</taxon>
        <taxon>Tissierellaceae</taxon>
        <taxon>Tissierella</taxon>
    </lineage>
</organism>
<evidence type="ECO:0000313" key="4">
    <source>
        <dbReference type="Proteomes" id="UP001524478"/>
    </source>
</evidence>
<name>A0ABT1SFA1_9FIRM</name>
<evidence type="ECO:0000256" key="1">
    <source>
        <dbReference type="SAM" id="Phobius"/>
    </source>
</evidence>
<dbReference type="InterPro" id="IPR052944">
    <property type="entry name" value="Sporulation_related"/>
</dbReference>
<feature type="domain" description="DUF4367" evidence="2">
    <location>
        <begin position="215"/>
        <end position="325"/>
    </location>
</feature>